<accession>A0A1I2FJC7</accession>
<dbReference type="SUPFAM" id="SSF49785">
    <property type="entry name" value="Galactose-binding domain-like"/>
    <property type="match status" value="1"/>
</dbReference>
<reference evidence="5 6" key="1">
    <citation type="submission" date="2016-10" db="EMBL/GenBank/DDBJ databases">
        <authorList>
            <person name="de Groot N.N."/>
        </authorList>
    </citation>
    <scope>NUCLEOTIDE SEQUENCE [LARGE SCALE GENOMIC DNA]</scope>
    <source>
        <strain evidence="5 6">DSM 43019</strain>
    </source>
</reference>
<organism evidence="5 6">
    <name type="scientific">Actinoplanes philippinensis</name>
    <dbReference type="NCBI Taxonomy" id="35752"/>
    <lineage>
        <taxon>Bacteria</taxon>
        <taxon>Bacillati</taxon>
        <taxon>Actinomycetota</taxon>
        <taxon>Actinomycetes</taxon>
        <taxon>Micromonosporales</taxon>
        <taxon>Micromonosporaceae</taxon>
        <taxon>Actinoplanes</taxon>
    </lineage>
</organism>
<evidence type="ECO:0000256" key="3">
    <source>
        <dbReference type="SAM" id="Phobius"/>
    </source>
</evidence>
<keyword evidence="3" id="KW-1133">Transmembrane helix</keyword>
<dbReference type="OrthoDB" id="5513218at2"/>
<dbReference type="AlphaFoldDB" id="A0A1I2FJC7"/>
<feature type="compositionally biased region" description="Low complexity" evidence="2">
    <location>
        <begin position="56"/>
        <end position="70"/>
    </location>
</feature>
<evidence type="ECO:0000313" key="6">
    <source>
        <dbReference type="Proteomes" id="UP000199645"/>
    </source>
</evidence>
<dbReference type="EMBL" id="FONV01000005">
    <property type="protein sequence ID" value="SFF05542.1"/>
    <property type="molecule type" value="Genomic_DNA"/>
</dbReference>
<keyword evidence="3" id="KW-0812">Transmembrane</keyword>
<dbReference type="SMART" id="SM00606">
    <property type="entry name" value="CBD_IV"/>
    <property type="match status" value="1"/>
</dbReference>
<evidence type="ECO:0000259" key="4">
    <source>
        <dbReference type="PROSITE" id="PS51175"/>
    </source>
</evidence>
<dbReference type="PROSITE" id="PS51175">
    <property type="entry name" value="CBM6"/>
    <property type="match status" value="1"/>
</dbReference>
<feature type="transmembrane region" description="Helical" evidence="3">
    <location>
        <begin position="20"/>
        <end position="37"/>
    </location>
</feature>
<sequence>MDQRSPTVYRTKSWQNRRRVVTVLGGAGLVLVGYLLGRWQDTPAEPVITPQAAVTTPAATPEATSAEPDASPSPAPPAGAAPYPVLQAESATELAGVQTQATEDEGGGQNIGWVNRDDHLRFDNFDFGAVPATQVRLRLASGSGISGRVQVRLDSRDAAPVGEVSVSDTGGWQSWRTGTAVLQPVSGVHTVFVTFTANDGGEFVNLNWLQFVH</sequence>
<dbReference type="InterPro" id="IPR005084">
    <property type="entry name" value="CBM6"/>
</dbReference>
<feature type="region of interest" description="Disordered" evidence="2">
    <location>
        <begin position="56"/>
        <end position="82"/>
    </location>
</feature>
<evidence type="ECO:0000313" key="5">
    <source>
        <dbReference type="EMBL" id="SFF05542.1"/>
    </source>
</evidence>
<evidence type="ECO:0000256" key="1">
    <source>
        <dbReference type="ARBA" id="ARBA00022729"/>
    </source>
</evidence>
<dbReference type="Pfam" id="PF03422">
    <property type="entry name" value="CBM_6"/>
    <property type="match status" value="1"/>
</dbReference>
<dbReference type="GO" id="GO:0030246">
    <property type="term" value="F:carbohydrate binding"/>
    <property type="evidence" value="ECO:0007669"/>
    <property type="project" value="InterPro"/>
</dbReference>
<dbReference type="InterPro" id="IPR006584">
    <property type="entry name" value="Cellulose-bd_IV"/>
</dbReference>
<dbReference type="Gene3D" id="2.60.120.260">
    <property type="entry name" value="Galactose-binding domain-like"/>
    <property type="match status" value="1"/>
</dbReference>
<protein>
    <submittedName>
        <fullName evidence="5">Carbohydrate binding module (Family 6)</fullName>
    </submittedName>
</protein>
<dbReference type="STRING" id="35752.SAMN05421541_105466"/>
<gene>
    <name evidence="5" type="ORF">SAMN05421541_105466</name>
</gene>
<keyword evidence="3" id="KW-0472">Membrane</keyword>
<dbReference type="Proteomes" id="UP000199645">
    <property type="component" value="Unassembled WGS sequence"/>
</dbReference>
<keyword evidence="1" id="KW-0732">Signal</keyword>
<keyword evidence="6" id="KW-1185">Reference proteome</keyword>
<dbReference type="RefSeq" id="WP_093614542.1">
    <property type="nucleotide sequence ID" value="NZ_BOMT01000037.1"/>
</dbReference>
<name>A0A1I2FJC7_9ACTN</name>
<dbReference type="InterPro" id="IPR008979">
    <property type="entry name" value="Galactose-bd-like_sf"/>
</dbReference>
<dbReference type="CDD" id="cd04084">
    <property type="entry name" value="CBM6_xylanase-like"/>
    <property type="match status" value="1"/>
</dbReference>
<proteinExistence type="predicted"/>
<feature type="domain" description="CBM6" evidence="4">
    <location>
        <begin position="84"/>
        <end position="212"/>
    </location>
</feature>
<evidence type="ECO:0000256" key="2">
    <source>
        <dbReference type="SAM" id="MobiDB-lite"/>
    </source>
</evidence>